<dbReference type="AlphaFoldDB" id="A0A834K935"/>
<gene>
    <name evidence="1" type="ORF">HZH66_004565</name>
</gene>
<evidence type="ECO:0000313" key="1">
    <source>
        <dbReference type="EMBL" id="KAF7402298.1"/>
    </source>
</evidence>
<reference evidence="1" key="1">
    <citation type="journal article" date="2020" name="G3 (Bethesda)">
        <title>High-Quality Assemblies for Three Invasive Social Wasps from the &lt;i&gt;Vespula&lt;/i&gt; Genus.</title>
        <authorList>
            <person name="Harrop T.W.R."/>
            <person name="Guhlin J."/>
            <person name="McLaughlin G.M."/>
            <person name="Permina E."/>
            <person name="Stockwell P."/>
            <person name="Gilligan J."/>
            <person name="Le Lec M.F."/>
            <person name="Gruber M.A.M."/>
            <person name="Quinn O."/>
            <person name="Lovegrove M."/>
            <person name="Duncan E.J."/>
            <person name="Remnant E.J."/>
            <person name="Van Eeckhoven J."/>
            <person name="Graham B."/>
            <person name="Knapp R.A."/>
            <person name="Langford K.W."/>
            <person name="Kronenberg Z."/>
            <person name="Press M.O."/>
            <person name="Eacker S.M."/>
            <person name="Wilson-Rankin E.E."/>
            <person name="Purcell J."/>
            <person name="Lester P.J."/>
            <person name="Dearden P.K."/>
        </authorList>
    </citation>
    <scope>NUCLEOTIDE SEQUENCE</scope>
    <source>
        <strain evidence="1">Marl-1</strain>
    </source>
</reference>
<name>A0A834K935_VESVU</name>
<keyword evidence="2" id="KW-1185">Reference proteome</keyword>
<dbReference type="Proteomes" id="UP000614350">
    <property type="component" value="Unassembled WGS sequence"/>
</dbReference>
<organism evidence="1 2">
    <name type="scientific">Vespula vulgaris</name>
    <name type="common">Yellow jacket</name>
    <name type="synonym">Wasp</name>
    <dbReference type="NCBI Taxonomy" id="7454"/>
    <lineage>
        <taxon>Eukaryota</taxon>
        <taxon>Metazoa</taxon>
        <taxon>Ecdysozoa</taxon>
        <taxon>Arthropoda</taxon>
        <taxon>Hexapoda</taxon>
        <taxon>Insecta</taxon>
        <taxon>Pterygota</taxon>
        <taxon>Neoptera</taxon>
        <taxon>Endopterygota</taxon>
        <taxon>Hymenoptera</taxon>
        <taxon>Apocrita</taxon>
        <taxon>Aculeata</taxon>
        <taxon>Vespoidea</taxon>
        <taxon>Vespidae</taxon>
        <taxon>Vespinae</taxon>
        <taxon>Vespula</taxon>
    </lineage>
</organism>
<evidence type="ECO:0000313" key="2">
    <source>
        <dbReference type="Proteomes" id="UP000614350"/>
    </source>
</evidence>
<sequence length="78" mass="8509">MTKSASTDLSVVLCVTSALQKNVDLLLKMHCPCHGTMVDSTVGGISGPFHDPLTGQTSDACCWKWKQRRSHRSRSMAC</sequence>
<proteinExistence type="predicted"/>
<dbReference type="EMBL" id="JACSEA010000004">
    <property type="protein sequence ID" value="KAF7402298.1"/>
    <property type="molecule type" value="Genomic_DNA"/>
</dbReference>
<accession>A0A834K935</accession>
<comment type="caution">
    <text evidence="1">The sequence shown here is derived from an EMBL/GenBank/DDBJ whole genome shotgun (WGS) entry which is preliminary data.</text>
</comment>
<protein>
    <submittedName>
        <fullName evidence="1">Uncharacterized protein</fullName>
    </submittedName>
</protein>